<keyword evidence="2" id="KW-1185">Reference proteome</keyword>
<dbReference type="Gene3D" id="2.60.120.10">
    <property type="entry name" value="Jelly Rolls"/>
    <property type="match status" value="1"/>
</dbReference>
<proteinExistence type="predicted"/>
<dbReference type="RefSeq" id="WP_106615389.1">
    <property type="nucleotide sequence ID" value="NZ_PYAX01000003.1"/>
</dbReference>
<dbReference type="Proteomes" id="UP000241118">
    <property type="component" value="Unassembled WGS sequence"/>
</dbReference>
<evidence type="ECO:0008006" key="3">
    <source>
        <dbReference type="Google" id="ProtNLM"/>
    </source>
</evidence>
<dbReference type="EMBL" id="PYAX01000003">
    <property type="protein sequence ID" value="PSL56425.1"/>
    <property type="molecule type" value="Genomic_DNA"/>
</dbReference>
<evidence type="ECO:0000313" key="1">
    <source>
        <dbReference type="EMBL" id="PSL56425.1"/>
    </source>
</evidence>
<dbReference type="SUPFAM" id="SSF51182">
    <property type="entry name" value="RmlC-like cupins"/>
    <property type="match status" value="1"/>
</dbReference>
<dbReference type="AlphaFoldDB" id="A0A2P8ID87"/>
<dbReference type="InterPro" id="IPR011051">
    <property type="entry name" value="RmlC_Cupin_sf"/>
</dbReference>
<comment type="caution">
    <text evidence="1">The sequence shown here is derived from an EMBL/GenBank/DDBJ whole genome shotgun (WGS) entry which is preliminary data.</text>
</comment>
<evidence type="ECO:0000313" key="2">
    <source>
        <dbReference type="Proteomes" id="UP000241118"/>
    </source>
</evidence>
<name>A0A2P8ID87_SACCR</name>
<accession>A0A2P8ID87</accession>
<gene>
    <name evidence="1" type="ORF">B0I31_103174</name>
</gene>
<organism evidence="1 2">
    <name type="scientific">Saccharothrix carnea</name>
    <dbReference type="NCBI Taxonomy" id="1280637"/>
    <lineage>
        <taxon>Bacteria</taxon>
        <taxon>Bacillati</taxon>
        <taxon>Actinomycetota</taxon>
        <taxon>Actinomycetes</taxon>
        <taxon>Pseudonocardiales</taxon>
        <taxon>Pseudonocardiaceae</taxon>
        <taxon>Saccharothrix</taxon>
    </lineage>
</organism>
<dbReference type="OrthoDB" id="161242at2"/>
<dbReference type="CDD" id="cd06990">
    <property type="entry name" value="cupin_DUF861"/>
    <property type="match status" value="1"/>
</dbReference>
<protein>
    <recommendedName>
        <fullName evidence="3">Cupin domain</fullName>
    </recommendedName>
</protein>
<dbReference type="InterPro" id="IPR014710">
    <property type="entry name" value="RmlC-like_jellyroll"/>
</dbReference>
<sequence length="118" mass="12774">MSVLASKSFTEPEEVREFPHGHVDLVTVGDTTVGRAEFEPGWRWTQDVKPIAGTDSCQAAHTGYILSGRMHVVMDDGAEGEAGPGEALMVEPGHDAWVVGDEPCVMVDFTGLRDYAKK</sequence>
<reference evidence="1 2" key="1">
    <citation type="submission" date="2018-03" db="EMBL/GenBank/DDBJ databases">
        <title>Genomic Encyclopedia of Type Strains, Phase III (KMG-III): the genomes of soil and plant-associated and newly described type strains.</title>
        <authorList>
            <person name="Whitman W."/>
        </authorList>
    </citation>
    <scope>NUCLEOTIDE SEQUENCE [LARGE SCALE GENOMIC DNA]</scope>
    <source>
        <strain evidence="1 2">CGMCC 4.7097</strain>
    </source>
</reference>